<dbReference type="EMBL" id="WNKZ01000086">
    <property type="protein sequence ID" value="MTV55482.1"/>
    <property type="molecule type" value="Genomic_DNA"/>
</dbReference>
<dbReference type="GO" id="GO:0005886">
    <property type="term" value="C:plasma membrane"/>
    <property type="evidence" value="ECO:0007669"/>
    <property type="project" value="UniProtKB-SubCell"/>
</dbReference>
<evidence type="ECO:0000256" key="4">
    <source>
        <dbReference type="ARBA" id="ARBA00022989"/>
    </source>
</evidence>
<evidence type="ECO:0000256" key="1">
    <source>
        <dbReference type="ARBA" id="ARBA00004651"/>
    </source>
</evidence>
<keyword evidence="3 6" id="KW-0812">Transmembrane</keyword>
<dbReference type="Proteomes" id="UP000430634">
    <property type="component" value="Unassembled WGS sequence"/>
</dbReference>
<gene>
    <name evidence="8" type="ORF">GM672_22410</name>
</gene>
<dbReference type="PANTHER" id="PTHR45530">
    <property type="entry name" value="SENSORY TRANSDUCTION HISTIDINE KINASE"/>
    <property type="match status" value="1"/>
</dbReference>
<evidence type="ECO:0000256" key="2">
    <source>
        <dbReference type="ARBA" id="ARBA00022475"/>
    </source>
</evidence>
<keyword evidence="2" id="KW-1003">Cell membrane</keyword>
<name>A0A6I3T4S3_9BURK</name>
<dbReference type="PANTHER" id="PTHR45530:SF3">
    <property type="entry name" value="TWO-COMPONENT SYSTEM NARL FAMILY SENSOR HISTIDINE KINASE BARA"/>
    <property type="match status" value="1"/>
</dbReference>
<dbReference type="InterPro" id="IPR007895">
    <property type="entry name" value="MASE1"/>
</dbReference>
<evidence type="ECO:0000256" key="3">
    <source>
        <dbReference type="ARBA" id="ARBA00022692"/>
    </source>
</evidence>
<evidence type="ECO:0000256" key="5">
    <source>
        <dbReference type="ARBA" id="ARBA00023136"/>
    </source>
</evidence>
<reference evidence="8 9" key="1">
    <citation type="submission" date="2019-11" db="EMBL/GenBank/DDBJ databases">
        <title>Type strains purchased from KCTC, JCM and DSMZ.</title>
        <authorList>
            <person name="Lu H."/>
        </authorList>
    </citation>
    <scope>NUCLEOTIDE SEQUENCE [LARGE SCALE GENOMIC DNA]</scope>
    <source>
        <strain evidence="8 9">KCTC 52429</strain>
    </source>
</reference>
<dbReference type="AlphaFoldDB" id="A0A6I3T4S3"/>
<sequence>MPTRETALLMRTHSTPAPAALAAGNLLCMAAYVAAAALCVAMSIPRGNGSPIWLPTGVALAVLLYWGRWLLPGVALGSLAFNLYLMQTGHGLTAVTAGAAAVITAGNVLALLLAERGVRALSRAVKRDSGAIVHGYLAIVAACAVVSAVTGAVVLAGAGVVPPPERGAVAFVWWLGDVTAMLLVTPLLAAWVDPAERGRLRRRGAEALAVLATTVALTVAVFQLEWLGGPDRYGPPFVLLVPVAWAALRLGAAG</sequence>
<feature type="transmembrane region" description="Helical" evidence="6">
    <location>
        <begin position="91"/>
        <end position="114"/>
    </location>
</feature>
<feature type="non-terminal residue" evidence="8">
    <location>
        <position position="254"/>
    </location>
</feature>
<evidence type="ECO:0000313" key="8">
    <source>
        <dbReference type="EMBL" id="MTV55482.1"/>
    </source>
</evidence>
<comment type="caution">
    <text evidence="8">The sequence shown here is derived from an EMBL/GenBank/DDBJ whole genome shotgun (WGS) entry which is preliminary data.</text>
</comment>
<dbReference type="Pfam" id="PF05231">
    <property type="entry name" value="MASE1"/>
    <property type="match status" value="1"/>
</dbReference>
<feature type="domain" description="MASE1" evidence="7">
    <location>
        <begin position="27"/>
        <end position="253"/>
    </location>
</feature>
<evidence type="ECO:0000259" key="7">
    <source>
        <dbReference type="Pfam" id="PF05231"/>
    </source>
</evidence>
<proteinExistence type="predicted"/>
<organism evidence="8 9">
    <name type="scientific">Pseudoduganella buxea</name>
    <dbReference type="NCBI Taxonomy" id="1949069"/>
    <lineage>
        <taxon>Bacteria</taxon>
        <taxon>Pseudomonadati</taxon>
        <taxon>Pseudomonadota</taxon>
        <taxon>Betaproteobacteria</taxon>
        <taxon>Burkholderiales</taxon>
        <taxon>Oxalobacteraceae</taxon>
        <taxon>Telluria group</taxon>
        <taxon>Pseudoduganella</taxon>
    </lineage>
</organism>
<comment type="subcellular location">
    <subcellularLocation>
        <location evidence="1">Cell membrane</location>
        <topology evidence="1">Multi-pass membrane protein</topology>
    </subcellularLocation>
</comment>
<feature type="transmembrane region" description="Helical" evidence="6">
    <location>
        <begin position="204"/>
        <end position="227"/>
    </location>
</feature>
<evidence type="ECO:0000256" key="6">
    <source>
        <dbReference type="SAM" id="Phobius"/>
    </source>
</evidence>
<keyword evidence="4 6" id="KW-1133">Transmembrane helix</keyword>
<accession>A0A6I3T4S3</accession>
<feature type="transmembrane region" description="Helical" evidence="6">
    <location>
        <begin position="52"/>
        <end position="71"/>
    </location>
</feature>
<evidence type="ECO:0000313" key="9">
    <source>
        <dbReference type="Proteomes" id="UP000430634"/>
    </source>
</evidence>
<feature type="transmembrane region" description="Helical" evidence="6">
    <location>
        <begin position="171"/>
        <end position="192"/>
    </location>
</feature>
<protein>
    <recommendedName>
        <fullName evidence="7">MASE1 domain-containing protein</fullName>
    </recommendedName>
</protein>
<feature type="transmembrane region" description="Helical" evidence="6">
    <location>
        <begin position="135"/>
        <end position="159"/>
    </location>
</feature>
<keyword evidence="5 6" id="KW-0472">Membrane</keyword>
<feature type="transmembrane region" description="Helical" evidence="6">
    <location>
        <begin position="20"/>
        <end position="40"/>
    </location>
</feature>